<feature type="transmembrane region" description="Helical" evidence="5">
    <location>
        <begin position="268"/>
        <end position="289"/>
    </location>
</feature>
<dbReference type="InterPro" id="IPR005467">
    <property type="entry name" value="His_kinase_dom"/>
</dbReference>
<dbReference type="Pfam" id="PF02518">
    <property type="entry name" value="HATPase_c"/>
    <property type="match status" value="1"/>
</dbReference>
<keyword evidence="5" id="KW-1133">Transmembrane helix</keyword>
<dbReference type="InterPro" id="IPR011623">
    <property type="entry name" value="7TMR_DISM_rcpt_extracell_dom1"/>
</dbReference>
<dbReference type="Pfam" id="PF07695">
    <property type="entry name" value="7TMR-DISM_7TM"/>
    <property type="match status" value="1"/>
</dbReference>
<dbReference type="Proteomes" id="UP000479293">
    <property type="component" value="Unassembled WGS sequence"/>
</dbReference>
<dbReference type="Gene3D" id="1.10.287.130">
    <property type="match status" value="1"/>
</dbReference>
<dbReference type="PANTHER" id="PTHR43065">
    <property type="entry name" value="SENSOR HISTIDINE KINASE"/>
    <property type="match status" value="1"/>
</dbReference>
<dbReference type="AlphaFoldDB" id="A0A7C9F9W2"/>
<dbReference type="PANTHER" id="PTHR43065:SF42">
    <property type="entry name" value="TWO-COMPONENT SENSOR PPRA"/>
    <property type="match status" value="1"/>
</dbReference>
<evidence type="ECO:0000256" key="1">
    <source>
        <dbReference type="ARBA" id="ARBA00000085"/>
    </source>
</evidence>
<feature type="transmembrane region" description="Helical" evidence="5">
    <location>
        <begin position="295"/>
        <end position="314"/>
    </location>
</feature>
<dbReference type="PRINTS" id="PR00344">
    <property type="entry name" value="BCTRLSENSOR"/>
</dbReference>
<dbReference type="GO" id="GO:0000155">
    <property type="term" value="F:phosphorelay sensor kinase activity"/>
    <property type="evidence" value="ECO:0007669"/>
    <property type="project" value="InterPro"/>
</dbReference>
<keyword evidence="4" id="KW-0175">Coiled coil</keyword>
<dbReference type="Gene3D" id="2.60.40.2380">
    <property type="match status" value="1"/>
</dbReference>
<dbReference type="RefSeq" id="WP_152761797.1">
    <property type="nucleotide sequence ID" value="NZ_WHLY01000002.1"/>
</dbReference>
<dbReference type="InterPro" id="IPR011622">
    <property type="entry name" value="7TMR_DISM_rcpt_extracell_dom2"/>
</dbReference>
<gene>
    <name evidence="7" type="ORF">GBK04_17320</name>
</gene>
<dbReference type="InterPro" id="IPR036890">
    <property type="entry name" value="HATPase_C_sf"/>
</dbReference>
<evidence type="ECO:0000256" key="5">
    <source>
        <dbReference type="SAM" id="Phobius"/>
    </source>
</evidence>
<feature type="coiled-coil region" evidence="4">
    <location>
        <begin position="385"/>
        <end position="417"/>
    </location>
</feature>
<dbReference type="SMART" id="SM00387">
    <property type="entry name" value="HATPase_c"/>
    <property type="match status" value="1"/>
</dbReference>
<dbReference type="Pfam" id="PF07696">
    <property type="entry name" value="7TMR-DISMED2"/>
    <property type="match status" value="1"/>
</dbReference>
<feature type="domain" description="Histidine kinase" evidence="6">
    <location>
        <begin position="461"/>
        <end position="701"/>
    </location>
</feature>
<proteinExistence type="predicted"/>
<comment type="caution">
    <text evidence="7">The sequence shown here is derived from an EMBL/GenBank/DDBJ whole genome shotgun (WGS) entry which is preliminary data.</text>
</comment>
<feature type="transmembrane region" description="Helical" evidence="5">
    <location>
        <begin position="205"/>
        <end position="231"/>
    </location>
</feature>
<dbReference type="EMBL" id="WHLY01000002">
    <property type="protein sequence ID" value="MPR35064.1"/>
    <property type="molecule type" value="Genomic_DNA"/>
</dbReference>
<dbReference type="InterPro" id="IPR004358">
    <property type="entry name" value="Sig_transdc_His_kin-like_C"/>
</dbReference>
<keyword evidence="3" id="KW-0597">Phosphoprotein</keyword>
<keyword evidence="5" id="KW-0472">Membrane</keyword>
<evidence type="ECO:0000313" key="8">
    <source>
        <dbReference type="Proteomes" id="UP000479293"/>
    </source>
</evidence>
<name>A0A7C9F9W2_9BACT</name>
<accession>A0A7C9F9W2</accession>
<protein>
    <recommendedName>
        <fullName evidence="2">histidine kinase</fullName>
        <ecNumber evidence="2">2.7.13.3</ecNumber>
    </recommendedName>
</protein>
<sequence>MRKWIILWALVLGFSVVKSQPIVWDGTKESVGIGRQVSYYEDPEGVLTIDQVSSDSLASRFTRSTKDILNFGFSESVHWVRFNVDNRTQETLLLEVAQPYLPVADLYYREPSGKWHVQKSGYQVNLYKKRVKHFYQIFTLPTYPTPVYLRYVSYSQPVPLSIWKEQAFEVKSNKQIIVYGMYFGVLLFVIINNLFLFLSLRRSIYLHYVFVVVFYILDVACVMEGFILYLYPEIDLLYWFLLVPNISTAVTFWFGIRFLEVKKYTPRLYRFSLVILAYCVSYIVWSMYLPLMVEVPLNSIHSLFNLGFILYLGIQTGRKGNRSGYYYAFSYTFFVLLIFVEAFYIQVGSPTYLFELTHVSIGIFLEVLFLAYLLSRRFEWERQDIEKAKTDAQQMLLEKTRENERILLVQNETLEREVAERTKAIEHKSVQLQQSLDHLKNTQAQLVQNEKLASLGELTAGIAHEIQNPLNFVNNYSEVNLELFGELTEELEKENLSEARAIINDLTENEQKINHHGRRADAIVKGMLDHARTVPGDKTLTNLNALADEFLRLAYQSIRAKNSDFQCELHTEFDPELGKINMVSSEIGRVLLNLYSNALYSLAQRQQMSDPDYTPALWVSSSRGTGESASIRIRDNGTGMAEEVRAKIFQPFFTTKPPGEGTGLGLSLSYDIITKGHGGTIEVKSTEGVGTTFVIVLPLAE</sequence>
<dbReference type="EC" id="2.7.13.3" evidence="2"/>
<dbReference type="PROSITE" id="PS50109">
    <property type="entry name" value="HIS_KIN"/>
    <property type="match status" value="1"/>
</dbReference>
<evidence type="ECO:0000256" key="2">
    <source>
        <dbReference type="ARBA" id="ARBA00012438"/>
    </source>
</evidence>
<dbReference type="SUPFAM" id="SSF47384">
    <property type="entry name" value="Homodimeric domain of signal transducing histidine kinase"/>
    <property type="match status" value="1"/>
</dbReference>
<dbReference type="SUPFAM" id="SSF55874">
    <property type="entry name" value="ATPase domain of HSP90 chaperone/DNA topoisomerase II/histidine kinase"/>
    <property type="match status" value="1"/>
</dbReference>
<feature type="transmembrane region" description="Helical" evidence="5">
    <location>
        <begin position="237"/>
        <end position="256"/>
    </location>
</feature>
<dbReference type="Gene3D" id="3.30.565.10">
    <property type="entry name" value="Histidine kinase-like ATPase, C-terminal domain"/>
    <property type="match status" value="1"/>
</dbReference>
<evidence type="ECO:0000259" key="6">
    <source>
        <dbReference type="PROSITE" id="PS50109"/>
    </source>
</evidence>
<organism evidence="7 8">
    <name type="scientific">Salmonirosea aquatica</name>
    <dbReference type="NCBI Taxonomy" id="2654236"/>
    <lineage>
        <taxon>Bacteria</taxon>
        <taxon>Pseudomonadati</taxon>
        <taxon>Bacteroidota</taxon>
        <taxon>Cytophagia</taxon>
        <taxon>Cytophagales</taxon>
        <taxon>Spirosomataceae</taxon>
        <taxon>Salmonirosea</taxon>
    </lineage>
</organism>
<evidence type="ECO:0000256" key="4">
    <source>
        <dbReference type="SAM" id="Coils"/>
    </source>
</evidence>
<dbReference type="InterPro" id="IPR003594">
    <property type="entry name" value="HATPase_dom"/>
</dbReference>
<keyword evidence="8" id="KW-1185">Reference proteome</keyword>
<feature type="transmembrane region" description="Helical" evidence="5">
    <location>
        <begin position="352"/>
        <end position="374"/>
    </location>
</feature>
<evidence type="ECO:0000256" key="3">
    <source>
        <dbReference type="ARBA" id="ARBA00022553"/>
    </source>
</evidence>
<dbReference type="CDD" id="cd00082">
    <property type="entry name" value="HisKA"/>
    <property type="match status" value="1"/>
</dbReference>
<feature type="transmembrane region" description="Helical" evidence="5">
    <location>
        <begin position="176"/>
        <end position="198"/>
    </location>
</feature>
<feature type="transmembrane region" description="Helical" evidence="5">
    <location>
        <begin position="326"/>
        <end position="346"/>
    </location>
</feature>
<comment type="catalytic activity">
    <reaction evidence="1">
        <text>ATP + protein L-histidine = ADP + protein N-phospho-L-histidine.</text>
        <dbReference type="EC" id="2.7.13.3"/>
    </reaction>
</comment>
<reference evidence="7 8" key="1">
    <citation type="submission" date="2019-10" db="EMBL/GenBank/DDBJ databases">
        <title>Draft Genome Sequence of Cytophagaceae sp. SJW1-29.</title>
        <authorList>
            <person name="Choi A."/>
        </authorList>
    </citation>
    <scope>NUCLEOTIDE SEQUENCE [LARGE SCALE GENOMIC DNA]</scope>
    <source>
        <strain evidence="7 8">SJW1-29</strain>
    </source>
</reference>
<dbReference type="SMART" id="SM00388">
    <property type="entry name" value="HisKA"/>
    <property type="match status" value="1"/>
</dbReference>
<keyword evidence="5" id="KW-0812">Transmembrane</keyword>
<dbReference type="InterPro" id="IPR003661">
    <property type="entry name" value="HisK_dim/P_dom"/>
</dbReference>
<dbReference type="InterPro" id="IPR036097">
    <property type="entry name" value="HisK_dim/P_sf"/>
</dbReference>
<evidence type="ECO:0000313" key="7">
    <source>
        <dbReference type="EMBL" id="MPR35064.1"/>
    </source>
</evidence>